<evidence type="ECO:0000256" key="1">
    <source>
        <dbReference type="ARBA" id="ARBA00023015"/>
    </source>
</evidence>
<dbReference type="Proteomes" id="UP000317043">
    <property type="component" value="Unassembled WGS sequence"/>
</dbReference>
<dbReference type="InterPro" id="IPR009057">
    <property type="entry name" value="Homeodomain-like_sf"/>
</dbReference>
<evidence type="ECO:0000256" key="2">
    <source>
        <dbReference type="ARBA" id="ARBA00023125"/>
    </source>
</evidence>
<dbReference type="Pfam" id="PF00440">
    <property type="entry name" value="TetR_N"/>
    <property type="match status" value="1"/>
</dbReference>
<name>A0A543B3Z1_9ACTN</name>
<dbReference type="Gene3D" id="1.10.357.10">
    <property type="entry name" value="Tetracycline Repressor, domain 2"/>
    <property type="match status" value="1"/>
</dbReference>
<keyword evidence="6" id="KW-1185">Reference proteome</keyword>
<dbReference type="PANTHER" id="PTHR30055">
    <property type="entry name" value="HTH-TYPE TRANSCRIPTIONAL REGULATOR RUTR"/>
    <property type="match status" value="1"/>
</dbReference>
<sequence>MVAAAIETIAEEGYPRASFSRIARRAGLSSTGLISYHFAGKADLMSEVTQDILGRFAEHVLAQSDDGSPAGELRTFIRANLEFMSAHRLDMLALARIQAHQPIAGQAEVDGEPPVTVVAQDQRRLAEVLRRGQDTGQFRPFDPQVVAGFILALRNHVIEQSADPAADMTAIGTELESTVSAMITITGER</sequence>
<evidence type="ECO:0000313" key="6">
    <source>
        <dbReference type="Proteomes" id="UP000317043"/>
    </source>
</evidence>
<dbReference type="GO" id="GO:0000976">
    <property type="term" value="F:transcription cis-regulatory region binding"/>
    <property type="evidence" value="ECO:0007669"/>
    <property type="project" value="TreeGrafter"/>
</dbReference>
<proteinExistence type="predicted"/>
<organism evidence="5 6">
    <name type="scientific">Stackebrandtia endophytica</name>
    <dbReference type="NCBI Taxonomy" id="1496996"/>
    <lineage>
        <taxon>Bacteria</taxon>
        <taxon>Bacillati</taxon>
        <taxon>Actinomycetota</taxon>
        <taxon>Actinomycetes</taxon>
        <taxon>Glycomycetales</taxon>
        <taxon>Glycomycetaceae</taxon>
        <taxon>Stackebrandtia</taxon>
    </lineage>
</organism>
<feature type="domain" description="HTH tetR-type" evidence="4">
    <location>
        <begin position="3"/>
        <end position="48"/>
    </location>
</feature>
<dbReference type="InterPro" id="IPR001647">
    <property type="entry name" value="HTH_TetR"/>
</dbReference>
<dbReference type="Gene3D" id="1.10.10.60">
    <property type="entry name" value="Homeodomain-like"/>
    <property type="match status" value="1"/>
</dbReference>
<dbReference type="AlphaFoldDB" id="A0A543B3Z1"/>
<keyword evidence="2" id="KW-0238">DNA-binding</keyword>
<dbReference type="PANTHER" id="PTHR30055:SF234">
    <property type="entry name" value="HTH-TYPE TRANSCRIPTIONAL REGULATOR BETI"/>
    <property type="match status" value="1"/>
</dbReference>
<reference evidence="5 6" key="1">
    <citation type="submission" date="2019-06" db="EMBL/GenBank/DDBJ databases">
        <title>Sequencing the genomes of 1000 actinobacteria strains.</title>
        <authorList>
            <person name="Klenk H.-P."/>
        </authorList>
    </citation>
    <scope>NUCLEOTIDE SEQUENCE [LARGE SCALE GENOMIC DNA]</scope>
    <source>
        <strain evidence="5 6">DSM 45928</strain>
    </source>
</reference>
<gene>
    <name evidence="5" type="ORF">FB566_5098</name>
</gene>
<keyword evidence="3" id="KW-0804">Transcription</keyword>
<dbReference type="SUPFAM" id="SSF48498">
    <property type="entry name" value="Tetracyclin repressor-like, C-terminal domain"/>
    <property type="match status" value="1"/>
</dbReference>
<dbReference type="InterPro" id="IPR050109">
    <property type="entry name" value="HTH-type_TetR-like_transc_reg"/>
</dbReference>
<dbReference type="GO" id="GO:0003700">
    <property type="term" value="F:DNA-binding transcription factor activity"/>
    <property type="evidence" value="ECO:0007669"/>
    <property type="project" value="TreeGrafter"/>
</dbReference>
<protein>
    <submittedName>
        <fullName evidence="5">TetR family transcriptional regulator</fullName>
    </submittedName>
</protein>
<evidence type="ECO:0000313" key="5">
    <source>
        <dbReference type="EMBL" id="TQL79490.1"/>
    </source>
</evidence>
<accession>A0A543B3Z1</accession>
<evidence type="ECO:0000256" key="3">
    <source>
        <dbReference type="ARBA" id="ARBA00023163"/>
    </source>
</evidence>
<dbReference type="SUPFAM" id="SSF46689">
    <property type="entry name" value="Homeodomain-like"/>
    <property type="match status" value="1"/>
</dbReference>
<evidence type="ECO:0000259" key="4">
    <source>
        <dbReference type="Pfam" id="PF00440"/>
    </source>
</evidence>
<dbReference type="EMBL" id="VFOW01000001">
    <property type="protein sequence ID" value="TQL79490.1"/>
    <property type="molecule type" value="Genomic_DNA"/>
</dbReference>
<keyword evidence="1" id="KW-0805">Transcription regulation</keyword>
<dbReference type="InParanoid" id="A0A543B3Z1"/>
<comment type="caution">
    <text evidence="5">The sequence shown here is derived from an EMBL/GenBank/DDBJ whole genome shotgun (WGS) entry which is preliminary data.</text>
</comment>
<dbReference type="InterPro" id="IPR036271">
    <property type="entry name" value="Tet_transcr_reg_TetR-rel_C_sf"/>
</dbReference>